<keyword evidence="2" id="KW-1185">Reference proteome</keyword>
<protein>
    <submittedName>
        <fullName evidence="1">Uncharacterized protein</fullName>
    </submittedName>
</protein>
<proteinExistence type="predicted"/>
<evidence type="ECO:0000313" key="1">
    <source>
        <dbReference type="EMBL" id="MPC17632.1"/>
    </source>
</evidence>
<comment type="caution">
    <text evidence="1">The sequence shown here is derived from an EMBL/GenBank/DDBJ whole genome shotgun (WGS) entry which is preliminary data.</text>
</comment>
<organism evidence="1 2">
    <name type="scientific">Portunus trituberculatus</name>
    <name type="common">Swimming crab</name>
    <name type="synonym">Neptunus trituberculatus</name>
    <dbReference type="NCBI Taxonomy" id="210409"/>
    <lineage>
        <taxon>Eukaryota</taxon>
        <taxon>Metazoa</taxon>
        <taxon>Ecdysozoa</taxon>
        <taxon>Arthropoda</taxon>
        <taxon>Crustacea</taxon>
        <taxon>Multicrustacea</taxon>
        <taxon>Malacostraca</taxon>
        <taxon>Eumalacostraca</taxon>
        <taxon>Eucarida</taxon>
        <taxon>Decapoda</taxon>
        <taxon>Pleocyemata</taxon>
        <taxon>Brachyura</taxon>
        <taxon>Eubrachyura</taxon>
        <taxon>Portunoidea</taxon>
        <taxon>Portunidae</taxon>
        <taxon>Portuninae</taxon>
        <taxon>Portunus</taxon>
    </lineage>
</organism>
<dbReference type="Proteomes" id="UP000324222">
    <property type="component" value="Unassembled WGS sequence"/>
</dbReference>
<evidence type="ECO:0000313" key="2">
    <source>
        <dbReference type="Proteomes" id="UP000324222"/>
    </source>
</evidence>
<sequence length="174" mass="19947">MSIIHRHKWLAWGWEGCHGAWGGGKVELWGEESRNGGGESCGWRPWRPCWHLLLLIRHPHATTLHCHLDEFQALLYFWDKMTRSELCPHLGPARTGVLRITSSATLHQWRCNQALLCLPSWGCSCLTTLMYHVPCAGYTVATHPVYLPGYCKYKPELVEWQLLLTSVYLGINQP</sequence>
<name>A0A5B7D8U6_PORTR</name>
<dbReference type="AlphaFoldDB" id="A0A5B7D8U6"/>
<accession>A0A5B7D8U6</accession>
<dbReference type="EMBL" id="VSRR010000607">
    <property type="protein sequence ID" value="MPC17632.1"/>
    <property type="molecule type" value="Genomic_DNA"/>
</dbReference>
<reference evidence="1 2" key="1">
    <citation type="submission" date="2019-05" db="EMBL/GenBank/DDBJ databases">
        <title>Another draft genome of Portunus trituberculatus and its Hox gene families provides insights of decapod evolution.</title>
        <authorList>
            <person name="Jeong J.-H."/>
            <person name="Song I."/>
            <person name="Kim S."/>
            <person name="Choi T."/>
            <person name="Kim D."/>
            <person name="Ryu S."/>
            <person name="Kim W."/>
        </authorList>
    </citation>
    <scope>NUCLEOTIDE SEQUENCE [LARGE SCALE GENOMIC DNA]</scope>
    <source>
        <tissue evidence="1">Muscle</tissue>
    </source>
</reference>
<gene>
    <name evidence="1" type="ORF">E2C01_010495</name>
</gene>